<dbReference type="Proteomes" id="UP000499080">
    <property type="component" value="Unassembled WGS sequence"/>
</dbReference>
<protein>
    <submittedName>
        <fullName evidence="1">Uncharacterized protein</fullName>
    </submittedName>
</protein>
<organism evidence="1 2">
    <name type="scientific">Araneus ventricosus</name>
    <name type="common">Orbweaver spider</name>
    <name type="synonym">Epeira ventricosa</name>
    <dbReference type="NCBI Taxonomy" id="182803"/>
    <lineage>
        <taxon>Eukaryota</taxon>
        <taxon>Metazoa</taxon>
        <taxon>Ecdysozoa</taxon>
        <taxon>Arthropoda</taxon>
        <taxon>Chelicerata</taxon>
        <taxon>Arachnida</taxon>
        <taxon>Araneae</taxon>
        <taxon>Araneomorphae</taxon>
        <taxon>Entelegynae</taxon>
        <taxon>Araneoidea</taxon>
        <taxon>Araneidae</taxon>
        <taxon>Araneus</taxon>
    </lineage>
</organism>
<gene>
    <name evidence="1" type="ORF">AVEN_204964_1</name>
</gene>
<proteinExistence type="predicted"/>
<keyword evidence="2" id="KW-1185">Reference proteome</keyword>
<sequence length="100" mass="11360">MPRISQIPSKIENTLARLGFGDTNRRGKIPATLTIPDRLSSGILVIELETNDRDGVLRSQLLSPEEKLTFWGRTLIRAKKGVELRILSAFFCPVNYYTRE</sequence>
<dbReference type="AlphaFoldDB" id="A0A4Y2KHL0"/>
<comment type="caution">
    <text evidence="1">The sequence shown here is derived from an EMBL/GenBank/DDBJ whole genome shotgun (WGS) entry which is preliminary data.</text>
</comment>
<dbReference type="EMBL" id="BGPR01004648">
    <property type="protein sequence ID" value="GBN01828.1"/>
    <property type="molecule type" value="Genomic_DNA"/>
</dbReference>
<reference evidence="1 2" key="1">
    <citation type="journal article" date="2019" name="Sci. Rep.">
        <title>Orb-weaving spider Araneus ventricosus genome elucidates the spidroin gene catalogue.</title>
        <authorList>
            <person name="Kono N."/>
            <person name="Nakamura H."/>
            <person name="Ohtoshi R."/>
            <person name="Moran D.A.P."/>
            <person name="Shinohara A."/>
            <person name="Yoshida Y."/>
            <person name="Fujiwara M."/>
            <person name="Mori M."/>
            <person name="Tomita M."/>
            <person name="Arakawa K."/>
        </authorList>
    </citation>
    <scope>NUCLEOTIDE SEQUENCE [LARGE SCALE GENOMIC DNA]</scope>
</reference>
<name>A0A4Y2KHL0_ARAVE</name>
<evidence type="ECO:0000313" key="2">
    <source>
        <dbReference type="Proteomes" id="UP000499080"/>
    </source>
</evidence>
<evidence type="ECO:0000313" key="1">
    <source>
        <dbReference type="EMBL" id="GBN01828.1"/>
    </source>
</evidence>
<accession>A0A4Y2KHL0</accession>